<feature type="compositionally biased region" description="Polar residues" evidence="3">
    <location>
        <begin position="531"/>
        <end position="542"/>
    </location>
</feature>
<dbReference type="GO" id="GO:0003779">
    <property type="term" value="F:actin binding"/>
    <property type="evidence" value="ECO:0007669"/>
    <property type="project" value="InterPro"/>
</dbReference>
<feature type="domain" description="NAB" evidence="4">
    <location>
        <begin position="10"/>
        <end position="90"/>
    </location>
</feature>
<evidence type="ECO:0000313" key="5">
    <source>
        <dbReference type="EMBL" id="MPA55408.1"/>
    </source>
</evidence>
<evidence type="ECO:0000259" key="4">
    <source>
        <dbReference type="PROSITE" id="PS51774"/>
    </source>
</evidence>
<dbReference type="InterPro" id="IPR056889">
    <property type="entry name" value="NET2A-D/KIP1-like_C"/>
</dbReference>
<feature type="coiled-coil region" evidence="2">
    <location>
        <begin position="714"/>
        <end position="741"/>
    </location>
</feature>
<dbReference type="Pfam" id="PF07765">
    <property type="entry name" value="KIP1"/>
    <property type="match status" value="1"/>
</dbReference>
<feature type="region of interest" description="Disordered" evidence="3">
    <location>
        <begin position="286"/>
        <end position="324"/>
    </location>
</feature>
<dbReference type="InterPro" id="IPR011684">
    <property type="entry name" value="NAB"/>
</dbReference>
<evidence type="ECO:0000256" key="2">
    <source>
        <dbReference type="SAM" id="Coils"/>
    </source>
</evidence>
<dbReference type="PROSITE" id="PS51774">
    <property type="entry name" value="NAB"/>
    <property type="match status" value="1"/>
</dbReference>
<sequence length="920" mass="105952">MLQRAANNAYSWWWASHIRTKQSKWLEQSLQDMEEKVHDALKLIDEDGDSFAKRAEMYYKKRPELISFVEEFYRAYRALAERYEHMSTELQNANSTIASVFPEQVQFAMDDENEYASSRIQRNSSQVSTTKVPKVPDRDLKRLITSVSKNLEAKKPSKTENTNKDVAKSGLSKSEALEEIDKLQKECLSLQTVKEFVKSSYESGLAKFWEIENQIAEKQEKVFSLQDEFSVGKVIEDDEARTLMAEAALKSCEETLDHLQEKQERSTEEAREEYKRIEDAREKLESLKNGFLPDEEKPCNKDESVKAEEKSHSLNQEVDSVTRDREELEALREKIKEHFDAGSKAPLTVTEMVEKIDELVNKVINLETAVSSQTALTDRLKTETNDLQAQIQILEDDKATLIDGTNNLSNRLREMEAKLHGIQDLNQNVENQNNNLQTHFTEARCGLDHLSKKLLSVKPDEELAVLEEEGPLEVKSQEDYGDGFLNTGDLKKEVVKDKHKQVLSTSVQDQGEEEEEKDPKSGDKVEKHDLSQTADNVLNSEPQEAATGKEDEPNWQQMLLNGLEDREKILLTEYTTILRNYKEVKKQLSEVERKNRDSLFETTVQLRELRSGIAKRDEVIHCLRQRLNLPQESLDGSKDLKDEDRSAKPEATTEESNRNEIPPTKNEEEDIKLMLIGEPQAVSAIEEKLRMNIDCILDENLDFWLRFSTSFHQIKKFKTEVQDLQDEISKLKEKEKAKQEGSSKTDVKSDLRPIYKHLREIQTELTVWLEQSALLKDELQRRFSSLCNIQEEITKALNAGVEEEEMKFTSYQAAKFQGEVLNMKQENNKVSEELQAGLDHVTALQLEIEQTLVKLDKEFGLSGSNNLFQQLLSHSVSRSRVPLRSFIFGTKAKKQRHSIFSCMNPALHRKYQHLRAGLPM</sequence>
<feature type="region of interest" description="Disordered" evidence="3">
    <location>
        <begin position="151"/>
        <end position="171"/>
    </location>
</feature>
<dbReference type="AlphaFoldDB" id="A0A5B7AHF3"/>
<feature type="compositionally biased region" description="Basic and acidic residues" evidence="3">
    <location>
        <begin position="517"/>
        <end position="530"/>
    </location>
</feature>
<dbReference type="EMBL" id="GHES01024849">
    <property type="protein sequence ID" value="MPA55408.1"/>
    <property type="molecule type" value="Transcribed_RNA"/>
</dbReference>
<dbReference type="PANTHER" id="PTHR31631">
    <property type="entry name" value="PROTEIN NETWORKED 2D"/>
    <property type="match status" value="1"/>
</dbReference>
<feature type="compositionally biased region" description="Basic and acidic residues" evidence="3">
    <location>
        <begin position="294"/>
        <end position="312"/>
    </location>
</feature>
<name>A0A5B7AHF3_DAVIN</name>
<evidence type="ECO:0000256" key="1">
    <source>
        <dbReference type="ARBA" id="ARBA00023054"/>
    </source>
</evidence>
<evidence type="ECO:0000256" key="3">
    <source>
        <dbReference type="SAM" id="MobiDB-lite"/>
    </source>
</evidence>
<feature type="compositionally biased region" description="Basic and acidic residues" evidence="3">
    <location>
        <begin position="635"/>
        <end position="648"/>
    </location>
</feature>
<dbReference type="Pfam" id="PF25014">
    <property type="entry name" value="NET2A"/>
    <property type="match status" value="1"/>
</dbReference>
<organism evidence="5">
    <name type="scientific">Davidia involucrata</name>
    <name type="common">Dove tree</name>
    <dbReference type="NCBI Taxonomy" id="16924"/>
    <lineage>
        <taxon>Eukaryota</taxon>
        <taxon>Viridiplantae</taxon>
        <taxon>Streptophyta</taxon>
        <taxon>Embryophyta</taxon>
        <taxon>Tracheophyta</taxon>
        <taxon>Spermatophyta</taxon>
        <taxon>Magnoliopsida</taxon>
        <taxon>eudicotyledons</taxon>
        <taxon>Gunneridae</taxon>
        <taxon>Pentapetalae</taxon>
        <taxon>asterids</taxon>
        <taxon>Cornales</taxon>
        <taxon>Nyssaceae</taxon>
        <taxon>Davidia</taxon>
    </lineage>
</organism>
<keyword evidence="1 2" id="KW-0175">Coiled coil</keyword>
<dbReference type="InterPro" id="IPR056888">
    <property type="entry name" value="NET2A-D/KIP1-like_dom"/>
</dbReference>
<dbReference type="Pfam" id="PF24918">
    <property type="entry name" value="NET2A_C"/>
    <property type="match status" value="1"/>
</dbReference>
<gene>
    <name evidence="5" type="ORF">Din_024849</name>
</gene>
<feature type="region of interest" description="Disordered" evidence="3">
    <location>
        <begin position="496"/>
        <end position="552"/>
    </location>
</feature>
<feature type="compositionally biased region" description="Basic and acidic residues" evidence="3">
    <location>
        <begin position="151"/>
        <end position="167"/>
    </location>
</feature>
<proteinExistence type="predicted"/>
<feature type="region of interest" description="Disordered" evidence="3">
    <location>
        <begin position="633"/>
        <end position="668"/>
    </location>
</feature>
<dbReference type="PANTHER" id="PTHR31631:SF0">
    <property type="entry name" value="PROTEIN NETWORKED 2D"/>
    <property type="match status" value="1"/>
</dbReference>
<protein>
    <submittedName>
        <fullName evidence="5">Putative myosin heavy chain, skeletal muscle-like</fullName>
    </submittedName>
</protein>
<accession>A0A5B7AHF3</accession>
<reference evidence="5" key="1">
    <citation type="submission" date="2019-08" db="EMBL/GenBank/DDBJ databases">
        <title>Reference gene set and small RNA set construction with multiple tissues from Davidia involucrata Baill.</title>
        <authorList>
            <person name="Yang H."/>
            <person name="Zhou C."/>
            <person name="Li G."/>
            <person name="Wang J."/>
            <person name="Gao P."/>
            <person name="Wang M."/>
            <person name="Wang R."/>
            <person name="Zhao Y."/>
        </authorList>
    </citation>
    <scope>NUCLEOTIDE SEQUENCE</scope>
    <source>
        <tissue evidence="5">Mixed with DoveR01_LX</tissue>
    </source>
</reference>